<dbReference type="GO" id="GO:0004806">
    <property type="term" value="F:triacylglycerol lipase activity"/>
    <property type="evidence" value="ECO:0007669"/>
    <property type="project" value="TreeGrafter"/>
</dbReference>
<dbReference type="EMBL" id="SJPM01000038">
    <property type="protein sequence ID" value="TWT86237.1"/>
    <property type="molecule type" value="Genomic_DNA"/>
</dbReference>
<dbReference type="PANTHER" id="PTHR48081:SF30">
    <property type="entry name" value="ACETYL-HYDROLASE LIPR-RELATED"/>
    <property type="match status" value="1"/>
</dbReference>
<organism evidence="4 5">
    <name type="scientific">Neorhodopirellula pilleata</name>
    <dbReference type="NCBI Taxonomy" id="2714738"/>
    <lineage>
        <taxon>Bacteria</taxon>
        <taxon>Pseudomonadati</taxon>
        <taxon>Planctomycetota</taxon>
        <taxon>Planctomycetia</taxon>
        <taxon>Pirellulales</taxon>
        <taxon>Pirellulaceae</taxon>
        <taxon>Neorhodopirellula</taxon>
    </lineage>
</organism>
<proteinExistence type="inferred from homology"/>
<comment type="caution">
    <text evidence="4">The sequence shown here is derived from an EMBL/GenBank/DDBJ whole genome shotgun (WGS) entry which is preliminary data.</text>
</comment>
<protein>
    <submittedName>
        <fullName evidence="4">Carboxylesterase NlhH</fullName>
        <ecNumber evidence="4">3.1.1.1</ecNumber>
    </submittedName>
</protein>
<dbReference type="Proteomes" id="UP000316213">
    <property type="component" value="Unassembled WGS sequence"/>
</dbReference>
<comment type="similarity">
    <text evidence="1">Belongs to the 'GDXG' lipolytic enzyme family.</text>
</comment>
<evidence type="ECO:0000313" key="4">
    <source>
        <dbReference type="EMBL" id="TWT86237.1"/>
    </source>
</evidence>
<dbReference type="Gene3D" id="3.40.50.1820">
    <property type="entry name" value="alpha/beta hydrolase"/>
    <property type="match status" value="1"/>
</dbReference>
<dbReference type="InterPro" id="IPR050300">
    <property type="entry name" value="GDXG_lipolytic_enzyme"/>
</dbReference>
<evidence type="ECO:0000313" key="5">
    <source>
        <dbReference type="Proteomes" id="UP000316213"/>
    </source>
</evidence>
<gene>
    <name evidence="4" type="primary">nlhH_7</name>
    <name evidence="4" type="ORF">Pla100_61470</name>
</gene>
<evidence type="ECO:0000256" key="1">
    <source>
        <dbReference type="ARBA" id="ARBA00010515"/>
    </source>
</evidence>
<name>A0A5C5ZGQ1_9BACT</name>
<sequence>MVTRNEKHPSESMKPGAIAKTTALRVIRVVHPDYPLSWRMPPYLPLEPSMISSPRIAVRILIALVAVGSTLSQAQDPQTQRKMGGAGAVVETYKATEDATGNPVQLNAYVFYPADHQPNDRRAAIVFFFGGGWKSGTPSQFLEHCRYLSSRGMVAITADYRVLGRQGTKALKCVADGKSAVRWVRKNADRLGVDVNRVAAGGGSAGGHVAACTGVIEGFEEPGEDLTVSSRPDAMALFNPAVVLAAINGRPPLDPEKVDGLEDRMGTSPKKLSPVHHVGKNAPPTILFHGRADDTVPYWTAEAFRDAMVGSGNRCELIGFDGQGHGFFNHGRGNNENYEKTIRELDRFLVSIGFLSPQSPDETSPIPN</sequence>
<dbReference type="PANTHER" id="PTHR48081">
    <property type="entry name" value="AB HYDROLASE SUPERFAMILY PROTEIN C4A8.06C"/>
    <property type="match status" value="1"/>
</dbReference>
<reference evidence="4 5" key="1">
    <citation type="submission" date="2019-02" db="EMBL/GenBank/DDBJ databases">
        <title>Deep-cultivation of Planctomycetes and their phenomic and genomic characterization uncovers novel biology.</title>
        <authorList>
            <person name="Wiegand S."/>
            <person name="Jogler M."/>
            <person name="Boedeker C."/>
            <person name="Pinto D."/>
            <person name="Vollmers J."/>
            <person name="Rivas-Marin E."/>
            <person name="Kohn T."/>
            <person name="Peeters S.H."/>
            <person name="Heuer A."/>
            <person name="Rast P."/>
            <person name="Oberbeckmann S."/>
            <person name="Bunk B."/>
            <person name="Jeske O."/>
            <person name="Meyerdierks A."/>
            <person name="Storesund J.E."/>
            <person name="Kallscheuer N."/>
            <person name="Luecker S."/>
            <person name="Lage O.M."/>
            <person name="Pohl T."/>
            <person name="Merkel B.J."/>
            <person name="Hornburger P."/>
            <person name="Mueller R.-W."/>
            <person name="Bruemmer F."/>
            <person name="Labrenz M."/>
            <person name="Spormann A.M."/>
            <person name="Op Den Camp H."/>
            <person name="Overmann J."/>
            <person name="Amann R."/>
            <person name="Jetten M.S.M."/>
            <person name="Mascher T."/>
            <person name="Medema M.H."/>
            <person name="Devos D.P."/>
            <person name="Kaster A.-K."/>
            <person name="Ovreas L."/>
            <person name="Rohde M."/>
            <person name="Galperin M.Y."/>
            <person name="Jogler C."/>
        </authorList>
    </citation>
    <scope>NUCLEOTIDE SEQUENCE [LARGE SCALE GENOMIC DNA]</scope>
    <source>
        <strain evidence="4 5">Pla100</strain>
    </source>
</reference>
<dbReference type="InterPro" id="IPR049492">
    <property type="entry name" value="BD-FAE-like_dom"/>
</dbReference>
<evidence type="ECO:0000256" key="2">
    <source>
        <dbReference type="ARBA" id="ARBA00022801"/>
    </source>
</evidence>
<accession>A0A5C5ZGQ1</accession>
<evidence type="ECO:0000259" key="3">
    <source>
        <dbReference type="Pfam" id="PF20434"/>
    </source>
</evidence>
<dbReference type="AlphaFoldDB" id="A0A5C5ZGQ1"/>
<feature type="domain" description="BD-FAE-like" evidence="3">
    <location>
        <begin position="120"/>
        <end position="307"/>
    </location>
</feature>
<keyword evidence="2 4" id="KW-0378">Hydrolase</keyword>
<dbReference type="GO" id="GO:0106435">
    <property type="term" value="F:carboxylesterase activity"/>
    <property type="evidence" value="ECO:0007669"/>
    <property type="project" value="UniProtKB-EC"/>
</dbReference>
<dbReference type="InterPro" id="IPR029058">
    <property type="entry name" value="AB_hydrolase_fold"/>
</dbReference>
<keyword evidence="5" id="KW-1185">Reference proteome</keyword>
<dbReference type="EC" id="3.1.1.1" evidence="4"/>
<dbReference type="SUPFAM" id="SSF53474">
    <property type="entry name" value="alpha/beta-Hydrolases"/>
    <property type="match status" value="1"/>
</dbReference>
<dbReference type="Pfam" id="PF20434">
    <property type="entry name" value="BD-FAE"/>
    <property type="match status" value="1"/>
</dbReference>